<evidence type="ECO:0000256" key="1">
    <source>
        <dbReference type="SAM" id="MobiDB-lite"/>
    </source>
</evidence>
<dbReference type="Gene3D" id="2.60.40.1890">
    <property type="entry name" value="PCu(A)C copper chaperone"/>
    <property type="match status" value="1"/>
</dbReference>
<dbReference type="PANTHER" id="PTHR36302">
    <property type="entry name" value="BLR7088 PROTEIN"/>
    <property type="match status" value="1"/>
</dbReference>
<evidence type="ECO:0000256" key="2">
    <source>
        <dbReference type="SAM" id="SignalP"/>
    </source>
</evidence>
<keyword evidence="4" id="KW-1185">Reference proteome</keyword>
<dbReference type="InterPro" id="IPR058248">
    <property type="entry name" value="Lxx211020-like"/>
</dbReference>
<protein>
    <submittedName>
        <fullName evidence="3">Copper chaperone PCu(A)C</fullName>
    </submittedName>
</protein>
<feature type="compositionally biased region" description="Acidic residues" evidence="1">
    <location>
        <begin position="206"/>
        <end position="215"/>
    </location>
</feature>
<comment type="caution">
    <text evidence="3">The sequence shown here is derived from an EMBL/GenBank/DDBJ whole genome shotgun (WGS) entry which is preliminary data.</text>
</comment>
<feature type="compositionally biased region" description="Acidic residues" evidence="1">
    <location>
        <begin position="191"/>
        <end position="200"/>
    </location>
</feature>
<accession>A0A927J0G8</accession>
<evidence type="ECO:0000313" key="4">
    <source>
        <dbReference type="Proteomes" id="UP000610846"/>
    </source>
</evidence>
<feature type="signal peptide" evidence="2">
    <location>
        <begin position="1"/>
        <end position="46"/>
    </location>
</feature>
<dbReference type="AlphaFoldDB" id="A0A927J0G8"/>
<proteinExistence type="predicted"/>
<dbReference type="EMBL" id="JACYHB010000008">
    <property type="protein sequence ID" value="MBD8079613.1"/>
    <property type="molecule type" value="Genomic_DNA"/>
</dbReference>
<dbReference type="InterPro" id="IPR006311">
    <property type="entry name" value="TAT_signal"/>
</dbReference>
<organism evidence="3 4">
    <name type="scientific">Cellulosimicrobium arenosum</name>
    <dbReference type="NCBI Taxonomy" id="2708133"/>
    <lineage>
        <taxon>Bacteria</taxon>
        <taxon>Bacillati</taxon>
        <taxon>Actinomycetota</taxon>
        <taxon>Actinomycetes</taxon>
        <taxon>Micrococcales</taxon>
        <taxon>Promicromonosporaceae</taxon>
        <taxon>Cellulosimicrobium</taxon>
    </lineage>
</organism>
<dbReference type="RefSeq" id="WP_191829193.1">
    <property type="nucleotide sequence ID" value="NZ_JACYHB010000008.1"/>
</dbReference>
<dbReference type="InterPro" id="IPR036182">
    <property type="entry name" value="PCuAC_sf"/>
</dbReference>
<feature type="region of interest" description="Disordered" evidence="1">
    <location>
        <begin position="180"/>
        <end position="215"/>
    </location>
</feature>
<dbReference type="InterPro" id="IPR007410">
    <property type="entry name" value="LpqE-like"/>
</dbReference>
<sequence>MTQPIRTTDPTTTTRKPATNRTRVLAGAGVAALAVGLAACSSDASADPGAVDTADGAAQTTEAAALEITDPWAKAADEGMTAAFGILVNDSDADVRIVSATSDVAGMSELHEMVAGDDGAMVMQQKEGGFVVPAGEGLELAPGGNHVMLMDLQTPVQPGDDVDVVLTAEDGSTFEFVAPARSFSGANEEYHGDDDMEGMESMDGADGGDSENADS</sequence>
<dbReference type="PROSITE" id="PS51318">
    <property type="entry name" value="TAT"/>
    <property type="match status" value="1"/>
</dbReference>
<dbReference type="PANTHER" id="PTHR36302:SF1">
    <property type="entry name" value="COPPER CHAPERONE PCU(A)C"/>
    <property type="match status" value="1"/>
</dbReference>
<evidence type="ECO:0000313" key="3">
    <source>
        <dbReference type="EMBL" id="MBD8079613.1"/>
    </source>
</evidence>
<keyword evidence="2" id="KW-0732">Signal</keyword>
<dbReference type="Proteomes" id="UP000610846">
    <property type="component" value="Unassembled WGS sequence"/>
</dbReference>
<feature type="chain" id="PRO_5037272862" evidence="2">
    <location>
        <begin position="47"/>
        <end position="215"/>
    </location>
</feature>
<name>A0A927J0G8_9MICO</name>
<dbReference type="SUPFAM" id="SSF110087">
    <property type="entry name" value="DR1885-like metal-binding protein"/>
    <property type="match status" value="1"/>
</dbReference>
<gene>
    <name evidence="3" type="ORF">IF651_11150</name>
</gene>
<reference evidence="3" key="1">
    <citation type="journal article" date="2018" name="Curr. Microbiol.">
        <title>Cellulosimicrobium arenosum sp. nov., Isolated from Marine Sediment Sand.</title>
        <authorList>
            <person name="Oh M."/>
            <person name="Kim J.H."/>
            <person name="Yoon J.H."/>
            <person name="Schumann P."/>
            <person name="Kim W."/>
        </authorList>
    </citation>
    <scope>NUCLEOTIDE SEQUENCE</scope>
    <source>
        <strain evidence="3">KCTC 49039</strain>
    </source>
</reference>
<dbReference type="Pfam" id="PF04314">
    <property type="entry name" value="PCuAC"/>
    <property type="match status" value="1"/>
</dbReference>
<reference evidence="3" key="2">
    <citation type="submission" date="2020-09" db="EMBL/GenBank/DDBJ databases">
        <authorList>
            <person name="Yu Y."/>
        </authorList>
    </citation>
    <scope>NUCLEOTIDE SEQUENCE</scope>
    <source>
        <strain evidence="3">KCTC 49039</strain>
    </source>
</reference>